<feature type="transmembrane region" description="Helical" evidence="14">
    <location>
        <begin position="1041"/>
        <end position="1063"/>
    </location>
</feature>
<feature type="region of interest" description="Disordered" evidence="13">
    <location>
        <begin position="57"/>
        <end position="99"/>
    </location>
</feature>
<dbReference type="SMART" id="SM00112">
    <property type="entry name" value="CA"/>
    <property type="match status" value="6"/>
</dbReference>
<evidence type="ECO:0000313" key="17">
    <source>
        <dbReference type="Proteomes" id="UP000283509"/>
    </source>
</evidence>
<keyword evidence="10" id="KW-1015">Disulfide bond</keyword>
<gene>
    <name evidence="16" type="ORF">C7M84_013360</name>
</gene>
<dbReference type="PROSITE" id="PS50268">
    <property type="entry name" value="CADHERIN_2"/>
    <property type="match status" value="6"/>
</dbReference>
<feature type="domain" description="Cadherin" evidence="15">
    <location>
        <begin position="836"/>
        <end position="942"/>
    </location>
</feature>
<keyword evidence="4" id="KW-0732">Signal</keyword>
<dbReference type="PRINTS" id="PR00205">
    <property type="entry name" value="CADHERIN"/>
</dbReference>
<dbReference type="PROSITE" id="PS00232">
    <property type="entry name" value="CADHERIN_1"/>
    <property type="match status" value="2"/>
</dbReference>
<keyword evidence="9 14" id="KW-0472">Membrane</keyword>
<evidence type="ECO:0000256" key="3">
    <source>
        <dbReference type="ARBA" id="ARBA00022692"/>
    </source>
</evidence>
<dbReference type="GO" id="GO:0005509">
    <property type="term" value="F:calcium ion binding"/>
    <property type="evidence" value="ECO:0007669"/>
    <property type="project" value="UniProtKB-UniRule"/>
</dbReference>
<reference evidence="16 17" key="1">
    <citation type="submission" date="2018-04" db="EMBL/GenBank/DDBJ databases">
        <authorList>
            <person name="Zhang X."/>
            <person name="Yuan J."/>
            <person name="Li F."/>
            <person name="Xiang J."/>
        </authorList>
    </citation>
    <scope>NUCLEOTIDE SEQUENCE [LARGE SCALE GENOMIC DNA]</scope>
    <source>
        <tissue evidence="16">Muscle</tissue>
    </source>
</reference>
<sequence length="1146" mass="129375">MTQREWHVKRGNGRDLNAEWKTPPHNHRDDKDKQNGDMKARFTTNSPYQPMFKCCYRPRAKRPSGGHDGRRPRQGTRACVGGNEPPRRTHGLPAHSGDPRAADSRYVLPCSSSVLVLFSSGVVWARVPLGATGGLVKAAENEGFAVWKGDEELHFTPHFLLFRFATEHDKFVIAGHPLRHRPRRPPCGPPPTGPHHHRFRHHHDRRLKRRNLDNRHEPRFTHSEYQQRNASYGFCWVHAIDDDMDRNGLIKYSVSDPEHFFVDEGGVLYNIKPLDFEHTNGKYVLQVTAEDQAPTRSSRKKATAPVTIRIIDKPDPPEFDSTEYKFSVSEFASTDAYVGTVVARDEDGDFDRYALENVDPEGMFLVDEKTGIIRVGRTNFANKWEFNFQAVAFDLGKQSSRVPVTVEIIDENTNKPVFKECSNYDQKSIQENMEAGSSVLIVIATDDDHGVNGEVEYSFRNDYDSFAIETKLGQGYISTTQPLDRDDGEKEYYMTVIARDKAPTDWLLGACSFRIVVEDVNDNPPIFDQATYMYKLPTDKAVGTEILRVTATDKDAGLNADVVYELEGEATDLAYFEVDPDTGVIVLKKELNENMADQKTFSLTARAQDKGTPPMACARDCDWTWWPRGSSRPPSSARAPSPRAWPRTRRRTPKCSTLHLLPFLPFTISPLLSAFYSSLASPAFALTESLPPPFLLPFLLPSSPLSPPFLPFLPRFHLPSFPLPPPFLPPSSLVAHPRLPRSSNIPGRPKVYFALLNGNTRDTNDDGSFDVRPLEDGDNRCPADTNGASIYVALRNLDYEAITSYKLILQLVNEENSRHDEQILVEILDVNDNPPLLQPYDGAVVENAEPALITTIQAVDKDATEAFRNLDFSFDEESVTQDVKDKFRLRTNGELSTLMKLDRENASQYRVPVIVTDGEPSHVRRRTYWITVQDVNDEPPRFDVSSVVEVELPERTEVGKDTGIKLVVLDPDVVNYNEFQIVEGNQYQKFRIDPTTGDVLVNQLLDYDAPTNDRNVRNHLWEIECFFSSSSSSSISSFSPLLYLFFLLLPSFSSIFSVTNFLISPSFLYLLLPLYLQHYHLPFCLFFLLPHSFSPTTSPSSYLLLPFPPLPLLPHFVLLPSSHSSPPSSLTSLLPPLLPLPPPLLL</sequence>
<dbReference type="InterPro" id="IPR015919">
    <property type="entry name" value="Cadherin-like_sf"/>
</dbReference>
<evidence type="ECO:0000256" key="10">
    <source>
        <dbReference type="ARBA" id="ARBA00023157"/>
    </source>
</evidence>
<dbReference type="AlphaFoldDB" id="A0A3R7PEK9"/>
<dbReference type="FunFam" id="2.60.40.60:FF:000058">
    <property type="entry name" value="FAT atypical cadherin 3"/>
    <property type="match status" value="1"/>
</dbReference>
<evidence type="ECO:0000256" key="6">
    <source>
        <dbReference type="ARBA" id="ARBA00022837"/>
    </source>
</evidence>
<keyword evidence="11" id="KW-0325">Glycoprotein</keyword>
<reference evidence="16 17" key="2">
    <citation type="submission" date="2019-01" db="EMBL/GenBank/DDBJ databases">
        <title>The decoding of complex shrimp genome reveals the adaptation for benthos swimmer, frequently molting mechanism and breeding impact on genome.</title>
        <authorList>
            <person name="Sun Y."/>
            <person name="Gao Y."/>
            <person name="Yu Y."/>
        </authorList>
    </citation>
    <scope>NUCLEOTIDE SEQUENCE [LARGE SCALE GENOMIC DNA]</scope>
    <source>
        <tissue evidence="16">Muscle</tissue>
    </source>
</reference>
<dbReference type="GO" id="GO:0005886">
    <property type="term" value="C:plasma membrane"/>
    <property type="evidence" value="ECO:0007669"/>
    <property type="project" value="InterPro"/>
</dbReference>
<accession>A0A3R7PEK9</accession>
<keyword evidence="5" id="KW-0677">Repeat</keyword>
<comment type="subcellular location">
    <subcellularLocation>
        <location evidence="1">Membrane</location>
        <topology evidence="1">Single-pass membrane protein</topology>
    </subcellularLocation>
</comment>
<feature type="compositionally biased region" description="Basic and acidic residues" evidence="13">
    <location>
        <begin position="26"/>
        <end position="40"/>
    </location>
</feature>
<evidence type="ECO:0000256" key="12">
    <source>
        <dbReference type="PROSITE-ProRule" id="PRU00043"/>
    </source>
</evidence>
<keyword evidence="3 14" id="KW-0812">Transmembrane</keyword>
<feature type="domain" description="Cadherin" evidence="15">
    <location>
        <begin position="320"/>
        <end position="418"/>
    </location>
</feature>
<dbReference type="PANTHER" id="PTHR24026:SF136">
    <property type="entry name" value="PROTOCADHERIN-23"/>
    <property type="match status" value="1"/>
</dbReference>
<evidence type="ECO:0000256" key="11">
    <source>
        <dbReference type="ARBA" id="ARBA00023180"/>
    </source>
</evidence>
<evidence type="ECO:0000313" key="16">
    <source>
        <dbReference type="EMBL" id="ROT68486.1"/>
    </source>
</evidence>
<evidence type="ECO:0000256" key="4">
    <source>
        <dbReference type="ARBA" id="ARBA00022729"/>
    </source>
</evidence>
<organism evidence="16 17">
    <name type="scientific">Penaeus vannamei</name>
    <name type="common">Whiteleg shrimp</name>
    <name type="synonym">Litopenaeus vannamei</name>
    <dbReference type="NCBI Taxonomy" id="6689"/>
    <lineage>
        <taxon>Eukaryota</taxon>
        <taxon>Metazoa</taxon>
        <taxon>Ecdysozoa</taxon>
        <taxon>Arthropoda</taxon>
        <taxon>Crustacea</taxon>
        <taxon>Multicrustacea</taxon>
        <taxon>Malacostraca</taxon>
        <taxon>Eumalacostraca</taxon>
        <taxon>Eucarida</taxon>
        <taxon>Decapoda</taxon>
        <taxon>Dendrobranchiata</taxon>
        <taxon>Penaeoidea</taxon>
        <taxon>Penaeidae</taxon>
        <taxon>Penaeus</taxon>
    </lineage>
</organism>
<feature type="compositionally biased region" description="Basic residues" evidence="13">
    <location>
        <begin position="194"/>
        <end position="205"/>
    </location>
</feature>
<evidence type="ECO:0000256" key="5">
    <source>
        <dbReference type="ARBA" id="ARBA00022737"/>
    </source>
</evidence>
<dbReference type="Pfam" id="PF00028">
    <property type="entry name" value="Cadherin"/>
    <property type="match status" value="4"/>
</dbReference>
<dbReference type="Proteomes" id="UP000283509">
    <property type="component" value="Unassembled WGS sequence"/>
</dbReference>
<feature type="compositionally biased region" description="Low complexity" evidence="13">
    <location>
        <begin position="629"/>
        <end position="645"/>
    </location>
</feature>
<evidence type="ECO:0000256" key="8">
    <source>
        <dbReference type="ARBA" id="ARBA00022989"/>
    </source>
</evidence>
<feature type="transmembrane region" description="Helical" evidence="14">
    <location>
        <begin position="1070"/>
        <end position="1089"/>
    </location>
</feature>
<feature type="region of interest" description="Disordered" evidence="13">
    <location>
        <begin position="1"/>
        <end position="45"/>
    </location>
</feature>
<keyword evidence="8 14" id="KW-1133">Transmembrane helix</keyword>
<feature type="compositionally biased region" description="Basic and acidic residues" evidence="13">
    <location>
        <begin position="1"/>
        <end position="18"/>
    </location>
</feature>
<evidence type="ECO:0000256" key="13">
    <source>
        <dbReference type="SAM" id="MobiDB-lite"/>
    </source>
</evidence>
<feature type="region of interest" description="Disordered" evidence="13">
    <location>
        <begin position="629"/>
        <end position="650"/>
    </location>
</feature>
<dbReference type="InterPro" id="IPR002126">
    <property type="entry name" value="Cadherin-like_dom"/>
</dbReference>
<name>A0A3R7PEK9_PENVA</name>
<comment type="caution">
    <text evidence="16">The sequence shown here is derived from an EMBL/GenBank/DDBJ whole genome shotgun (WGS) entry which is preliminary data.</text>
</comment>
<keyword evidence="6 12" id="KW-0106">Calcium</keyword>
<keyword evidence="2" id="KW-0245">EGF-like domain</keyword>
<evidence type="ECO:0000256" key="1">
    <source>
        <dbReference type="ARBA" id="ARBA00004167"/>
    </source>
</evidence>
<dbReference type="InterPro" id="IPR020894">
    <property type="entry name" value="Cadherin_CS"/>
</dbReference>
<dbReference type="EMBL" id="QCYY01002661">
    <property type="protein sequence ID" value="ROT68486.1"/>
    <property type="molecule type" value="Genomic_DNA"/>
</dbReference>
<dbReference type="SUPFAM" id="SSF49313">
    <property type="entry name" value="Cadherin-like"/>
    <property type="match status" value="7"/>
</dbReference>
<evidence type="ECO:0000256" key="7">
    <source>
        <dbReference type="ARBA" id="ARBA00022889"/>
    </source>
</evidence>
<feature type="domain" description="Cadherin" evidence="15">
    <location>
        <begin position="237"/>
        <end position="319"/>
    </location>
</feature>
<dbReference type="FunFam" id="2.60.40.60:FF:000021">
    <property type="entry name" value="FAT atypical cadherin 1"/>
    <property type="match status" value="1"/>
</dbReference>
<feature type="domain" description="Cadherin" evidence="15">
    <location>
        <begin position="750"/>
        <end position="837"/>
    </location>
</feature>
<evidence type="ECO:0000256" key="2">
    <source>
        <dbReference type="ARBA" id="ARBA00022536"/>
    </source>
</evidence>
<keyword evidence="17" id="KW-1185">Reference proteome</keyword>
<dbReference type="PANTHER" id="PTHR24026">
    <property type="entry name" value="FAT ATYPICAL CADHERIN-RELATED"/>
    <property type="match status" value="1"/>
</dbReference>
<dbReference type="Gene3D" id="2.60.40.60">
    <property type="entry name" value="Cadherins"/>
    <property type="match status" value="7"/>
</dbReference>
<evidence type="ECO:0000256" key="14">
    <source>
        <dbReference type="SAM" id="Phobius"/>
    </source>
</evidence>
<proteinExistence type="predicted"/>
<protein>
    <submittedName>
        <fullName evidence="16">Neural-cadherin</fullName>
    </submittedName>
</protein>
<dbReference type="GO" id="GO:0007156">
    <property type="term" value="P:homophilic cell adhesion via plasma membrane adhesion molecules"/>
    <property type="evidence" value="ECO:0007669"/>
    <property type="project" value="InterPro"/>
</dbReference>
<feature type="domain" description="Cadherin" evidence="15">
    <location>
        <begin position="528"/>
        <end position="615"/>
    </location>
</feature>
<keyword evidence="7" id="KW-0130">Cell adhesion</keyword>
<evidence type="ECO:0000256" key="9">
    <source>
        <dbReference type="ARBA" id="ARBA00023136"/>
    </source>
</evidence>
<evidence type="ECO:0000259" key="15">
    <source>
        <dbReference type="PROSITE" id="PS50268"/>
    </source>
</evidence>
<feature type="region of interest" description="Disordered" evidence="13">
    <location>
        <begin position="178"/>
        <end position="205"/>
    </location>
</feature>
<dbReference type="OrthoDB" id="6252479at2759"/>
<dbReference type="CDD" id="cd11304">
    <property type="entry name" value="Cadherin_repeat"/>
    <property type="match status" value="7"/>
</dbReference>
<feature type="domain" description="Cadherin" evidence="15">
    <location>
        <begin position="428"/>
        <end position="527"/>
    </location>
</feature>